<feature type="region of interest" description="Disordered" evidence="1">
    <location>
        <begin position="92"/>
        <end position="120"/>
    </location>
</feature>
<reference evidence="2 3" key="1">
    <citation type="submission" date="2023-03" db="EMBL/GenBank/DDBJ databases">
        <title>High recombination rates correlate with genetic variation in Cardiocondyla obscurior ants.</title>
        <authorList>
            <person name="Errbii M."/>
        </authorList>
    </citation>
    <scope>NUCLEOTIDE SEQUENCE [LARGE SCALE GENOMIC DNA]</scope>
    <source>
        <strain evidence="2">Alpha-2009</strain>
        <tissue evidence="2">Whole body</tissue>
    </source>
</reference>
<keyword evidence="3" id="KW-1185">Reference proteome</keyword>
<dbReference type="EMBL" id="JADYXP020000016">
    <property type="protein sequence ID" value="KAL0108477.1"/>
    <property type="molecule type" value="Genomic_DNA"/>
</dbReference>
<organism evidence="2 3">
    <name type="scientific">Cardiocondyla obscurior</name>
    <dbReference type="NCBI Taxonomy" id="286306"/>
    <lineage>
        <taxon>Eukaryota</taxon>
        <taxon>Metazoa</taxon>
        <taxon>Ecdysozoa</taxon>
        <taxon>Arthropoda</taxon>
        <taxon>Hexapoda</taxon>
        <taxon>Insecta</taxon>
        <taxon>Pterygota</taxon>
        <taxon>Neoptera</taxon>
        <taxon>Endopterygota</taxon>
        <taxon>Hymenoptera</taxon>
        <taxon>Apocrita</taxon>
        <taxon>Aculeata</taxon>
        <taxon>Formicoidea</taxon>
        <taxon>Formicidae</taxon>
        <taxon>Myrmicinae</taxon>
        <taxon>Cardiocondyla</taxon>
    </lineage>
</organism>
<evidence type="ECO:0000313" key="3">
    <source>
        <dbReference type="Proteomes" id="UP001430953"/>
    </source>
</evidence>
<accession>A0AAW2F3I9</accession>
<dbReference type="AlphaFoldDB" id="A0AAW2F3I9"/>
<evidence type="ECO:0000256" key="1">
    <source>
        <dbReference type="SAM" id="MobiDB-lite"/>
    </source>
</evidence>
<dbReference type="Proteomes" id="UP001430953">
    <property type="component" value="Unassembled WGS sequence"/>
</dbReference>
<feature type="compositionally biased region" description="Basic and acidic residues" evidence="1">
    <location>
        <begin position="412"/>
        <end position="423"/>
    </location>
</feature>
<protein>
    <submittedName>
        <fullName evidence="2">Uncharacterized protein</fullName>
    </submittedName>
</protein>
<feature type="region of interest" description="Disordered" evidence="1">
    <location>
        <begin position="412"/>
        <end position="432"/>
    </location>
</feature>
<comment type="caution">
    <text evidence="2">The sequence shown here is derived from an EMBL/GenBank/DDBJ whole genome shotgun (WGS) entry which is preliminary data.</text>
</comment>
<name>A0AAW2F3I9_9HYME</name>
<proteinExistence type="predicted"/>
<feature type="compositionally biased region" description="Polar residues" evidence="1">
    <location>
        <begin position="98"/>
        <end position="110"/>
    </location>
</feature>
<sequence>MREQELENKAENDKGMPEASCVCTLETCGEERIKREACTDITNIAKEKSSGYDMDRNVNVINTSSRCVNTSCKLINGLKEKRETMQRSPNLICEKSSGDNATHDNVSLQRKISKKESRKAESIQEMNVKVNDGNVWCKDTTSSTKDGHYCENTCDVDFPQRDLSSSIAPCSSFSVCDGARQTQPSITQHPSKTRARLDDREVFISRTICTDAERRDHYKNKDRRNVGGDDNELRFADDRICRNKTLQESIMERNNILKRMERKLLQSFERWQREQVAREWSTCSCIVEKDEDYYASIDGVEKELPEDTRNVAECPGKVFARRTSSKTLTEGTEFSEKDFEIIRKNHLKGTNIDETRFKNSAEPSSKATKVCMESVLEEPSKDIAVSKTVLGEPNRLTEEVIVYKTALSDSKDTPKEITRKEIPDSNSVGQSDVNRLSLNDMKNKFAGENVNSSNSNSLEEKAEEMKVKLIDKPDNDTLNFASQQTAAIIDITVPKNRTVPKLLRIIAEKKSHNIPTTVDFKFEEPKVESTPDKIITTIHVDQEKIPEEKAILKEHASVEIVEEIKTNDSIASEMRVNTIETNAEDDSSKEESDKDEVFKDIQDETTEIHVTCPQKEPEEESQKPILYKCGLPSDSNTDACSIAKCAKDCANQGNPEEEPQKSTLCKRDLAFILNNYAYSIVKCTKCDNIIGGCAYKDNRFEWKKMYCVCCLLTTQCTCAPHSKSYLKIDKPKFHDVSPLTIGPHICRSCCKESECRKMKMYAHEECKYRRSAIRGDCSRINEHE</sequence>
<evidence type="ECO:0000313" key="2">
    <source>
        <dbReference type="EMBL" id="KAL0108477.1"/>
    </source>
</evidence>
<gene>
    <name evidence="2" type="ORF">PUN28_015192</name>
</gene>